<dbReference type="GO" id="GO:0019825">
    <property type="term" value="F:oxygen binding"/>
    <property type="evidence" value="ECO:0007669"/>
    <property type="project" value="InterPro"/>
</dbReference>
<dbReference type="Gene3D" id="1.10.490.10">
    <property type="entry name" value="Globins"/>
    <property type="match status" value="1"/>
</dbReference>
<sequence length="165" mass="17986">MMGATESKAAGDGSRALSKSIGDDGCRSDPAPLSAAESMRVEQAIAACVADFYGQARNDAMLGPVFNAAVADWDVHLKIVADFWSHALLKTERYKGFPFPVHTQLPLKPEHFPRWLELFEESARKTLPADLAEAALARARHMAQSFMAGIFPFTDKDGKPARRPG</sequence>
<comment type="caution">
    <text evidence="2">The sequence shown here is derived from an EMBL/GenBank/DDBJ whole genome shotgun (WGS) entry which is preliminary data.</text>
</comment>
<dbReference type="CDD" id="cd08916">
    <property type="entry name" value="TrHb3_P"/>
    <property type="match status" value="1"/>
</dbReference>
<dbReference type="EMBL" id="PDZR01000016">
    <property type="protein sequence ID" value="PNG25377.1"/>
    <property type="molecule type" value="Genomic_DNA"/>
</dbReference>
<feature type="region of interest" description="Disordered" evidence="1">
    <location>
        <begin position="1"/>
        <end position="29"/>
    </location>
</feature>
<evidence type="ECO:0000313" key="3">
    <source>
        <dbReference type="Proteomes" id="UP000236286"/>
    </source>
</evidence>
<protein>
    <submittedName>
        <fullName evidence="2">Globin family protein</fullName>
    </submittedName>
</protein>
<dbReference type="InterPro" id="IPR009050">
    <property type="entry name" value="Globin-like_sf"/>
</dbReference>
<accession>A0A2J7TF27</accession>
<proteinExistence type="predicted"/>
<evidence type="ECO:0000313" key="2">
    <source>
        <dbReference type="EMBL" id="PNG25377.1"/>
    </source>
</evidence>
<name>A0A2J7TF27_METSI</name>
<dbReference type="OrthoDB" id="25954at2"/>
<evidence type="ECO:0000256" key="1">
    <source>
        <dbReference type="SAM" id="MobiDB-lite"/>
    </source>
</evidence>
<reference evidence="2 3" key="1">
    <citation type="submission" date="2017-10" db="EMBL/GenBank/DDBJ databases">
        <title>Genome announcement of Methylocella silvestris TVC from permafrost.</title>
        <authorList>
            <person name="Wang J."/>
            <person name="Geng K."/>
            <person name="Ul-Haque F."/>
            <person name="Crombie A.T."/>
            <person name="Street L.E."/>
            <person name="Wookey P.A."/>
            <person name="Murrell J.C."/>
            <person name="Pratscher J."/>
        </authorList>
    </citation>
    <scope>NUCLEOTIDE SEQUENCE [LARGE SCALE GENOMIC DNA]</scope>
    <source>
        <strain evidence="2 3">TVC</strain>
    </source>
</reference>
<dbReference type="InterPro" id="IPR012292">
    <property type="entry name" value="Globin/Proto"/>
</dbReference>
<dbReference type="AlphaFoldDB" id="A0A2J7TF27"/>
<organism evidence="2 3">
    <name type="scientific">Methylocella silvestris</name>
    <dbReference type="NCBI Taxonomy" id="199596"/>
    <lineage>
        <taxon>Bacteria</taxon>
        <taxon>Pseudomonadati</taxon>
        <taxon>Pseudomonadota</taxon>
        <taxon>Alphaproteobacteria</taxon>
        <taxon>Hyphomicrobiales</taxon>
        <taxon>Beijerinckiaceae</taxon>
        <taxon>Methylocella</taxon>
    </lineage>
</organism>
<gene>
    <name evidence="2" type="ORF">CR492_13680</name>
</gene>
<dbReference type="SUPFAM" id="SSF46458">
    <property type="entry name" value="Globin-like"/>
    <property type="match status" value="1"/>
</dbReference>
<dbReference type="GO" id="GO:0020037">
    <property type="term" value="F:heme binding"/>
    <property type="evidence" value="ECO:0007669"/>
    <property type="project" value="InterPro"/>
</dbReference>
<dbReference type="Proteomes" id="UP000236286">
    <property type="component" value="Unassembled WGS sequence"/>
</dbReference>